<name>A0A511M9Y4_9NOCA</name>
<evidence type="ECO:0000313" key="2">
    <source>
        <dbReference type="Proteomes" id="UP000321424"/>
    </source>
</evidence>
<dbReference type="OrthoDB" id="9985615at2"/>
<sequence>MSMKSFTLYLFGRELLSLMWDNGIDDDDTLIEFGGSATYLTEHDAEEVDGISYSCGHCGEVLVSGLQRALTPLDEADLLTVHVCNFGGGSTPQSTVSR</sequence>
<reference evidence="1 2" key="1">
    <citation type="submission" date="2019-07" db="EMBL/GenBank/DDBJ databases">
        <title>Whole genome shotgun sequence of Nocardia ninae NBRC 108245.</title>
        <authorList>
            <person name="Hosoyama A."/>
            <person name="Uohara A."/>
            <person name="Ohji S."/>
            <person name="Ichikawa N."/>
        </authorList>
    </citation>
    <scope>NUCLEOTIDE SEQUENCE [LARGE SCALE GENOMIC DNA]</scope>
    <source>
        <strain evidence="1 2">NBRC 108245</strain>
    </source>
</reference>
<accession>A0A511M9Y4</accession>
<proteinExistence type="predicted"/>
<keyword evidence="2" id="KW-1185">Reference proteome</keyword>
<gene>
    <name evidence="1" type="ORF">NN4_19930</name>
</gene>
<evidence type="ECO:0000313" key="1">
    <source>
        <dbReference type="EMBL" id="GEM37474.1"/>
    </source>
</evidence>
<dbReference type="Proteomes" id="UP000321424">
    <property type="component" value="Unassembled WGS sequence"/>
</dbReference>
<dbReference type="RefSeq" id="WP_147129611.1">
    <property type="nucleotide sequence ID" value="NZ_BJXA01000009.1"/>
</dbReference>
<protein>
    <submittedName>
        <fullName evidence="1">Uncharacterized protein</fullName>
    </submittedName>
</protein>
<dbReference type="EMBL" id="BJXA01000009">
    <property type="protein sequence ID" value="GEM37474.1"/>
    <property type="molecule type" value="Genomic_DNA"/>
</dbReference>
<organism evidence="1 2">
    <name type="scientific">Nocardia ninae NBRC 108245</name>
    <dbReference type="NCBI Taxonomy" id="1210091"/>
    <lineage>
        <taxon>Bacteria</taxon>
        <taxon>Bacillati</taxon>
        <taxon>Actinomycetota</taxon>
        <taxon>Actinomycetes</taxon>
        <taxon>Mycobacteriales</taxon>
        <taxon>Nocardiaceae</taxon>
        <taxon>Nocardia</taxon>
    </lineage>
</organism>
<comment type="caution">
    <text evidence="1">The sequence shown here is derived from an EMBL/GenBank/DDBJ whole genome shotgun (WGS) entry which is preliminary data.</text>
</comment>
<dbReference type="AlphaFoldDB" id="A0A511M9Y4"/>